<evidence type="ECO:0000256" key="1">
    <source>
        <dbReference type="SAM" id="MobiDB-lite"/>
    </source>
</evidence>
<gene>
    <name evidence="5" type="ORF">POLS_LOCUS7330</name>
</gene>
<evidence type="ECO:0000256" key="2">
    <source>
        <dbReference type="SAM" id="Phobius"/>
    </source>
</evidence>
<accession>A0A9W4I1W8</accession>
<dbReference type="EMBL" id="CAJVOS010000047">
    <property type="protein sequence ID" value="CAG8193982.1"/>
    <property type="molecule type" value="Genomic_DNA"/>
</dbReference>
<dbReference type="AlphaFoldDB" id="A0A9W4I1W8"/>
<keyword evidence="2" id="KW-0472">Membrane</keyword>
<keyword evidence="2" id="KW-0812">Transmembrane</keyword>
<evidence type="ECO:0000256" key="3">
    <source>
        <dbReference type="SAM" id="SignalP"/>
    </source>
</evidence>
<dbReference type="PANTHER" id="PTHR36853:SF1">
    <property type="entry name" value="DUF3844 DOMAIN-CONTAINING PROTEIN"/>
    <property type="match status" value="1"/>
</dbReference>
<protein>
    <recommendedName>
        <fullName evidence="4">Vacuolar sorting protein Vps3844 C-terminal domain-containing protein</fullName>
    </recommendedName>
</protein>
<reference evidence="5" key="1">
    <citation type="submission" date="2021-07" db="EMBL/GenBank/DDBJ databases">
        <authorList>
            <person name="Branca A.L. A."/>
        </authorList>
    </citation>
    <scope>NUCLEOTIDE SEQUENCE</scope>
</reference>
<feature type="signal peptide" evidence="3">
    <location>
        <begin position="1"/>
        <end position="20"/>
    </location>
</feature>
<feature type="compositionally biased region" description="Polar residues" evidence="1">
    <location>
        <begin position="267"/>
        <end position="276"/>
    </location>
</feature>
<keyword evidence="3" id="KW-0732">Signal</keyword>
<dbReference type="Pfam" id="PF12955">
    <property type="entry name" value="Vps3844_C"/>
    <property type="match status" value="1"/>
</dbReference>
<dbReference type="PANTHER" id="PTHR36853">
    <property type="entry name" value="EXPRESSED PROTEIN"/>
    <property type="match status" value="1"/>
</dbReference>
<keyword evidence="2" id="KW-1133">Transmembrane helix</keyword>
<dbReference type="Proteomes" id="UP001153618">
    <property type="component" value="Unassembled WGS sequence"/>
</dbReference>
<dbReference type="GO" id="GO:0005783">
    <property type="term" value="C:endoplasmic reticulum"/>
    <property type="evidence" value="ECO:0007669"/>
    <property type="project" value="TreeGrafter"/>
</dbReference>
<dbReference type="InterPro" id="IPR024382">
    <property type="entry name" value="Vps3844_C"/>
</dbReference>
<proteinExistence type="predicted"/>
<keyword evidence="6" id="KW-1185">Reference proteome</keyword>
<feature type="chain" id="PRO_5040854870" description="Vacuolar sorting protein Vps3844 C-terminal domain-containing protein" evidence="3">
    <location>
        <begin position="21"/>
        <end position="408"/>
    </location>
</feature>
<organism evidence="5 6">
    <name type="scientific">Penicillium olsonii</name>
    <dbReference type="NCBI Taxonomy" id="99116"/>
    <lineage>
        <taxon>Eukaryota</taxon>
        <taxon>Fungi</taxon>
        <taxon>Dikarya</taxon>
        <taxon>Ascomycota</taxon>
        <taxon>Pezizomycotina</taxon>
        <taxon>Eurotiomycetes</taxon>
        <taxon>Eurotiomycetidae</taxon>
        <taxon>Eurotiales</taxon>
        <taxon>Aspergillaceae</taxon>
        <taxon>Penicillium</taxon>
    </lineage>
</organism>
<name>A0A9W4I1W8_PENOL</name>
<dbReference type="OrthoDB" id="5583277at2759"/>
<sequence>MRWFSTLLALAATGALQVNARDATILTFPPGSKGPLHSAPKQQELSQEEARLVLELRMQSSVASVLGVVDADTVGHLNHFADIDSALFGGSSNQPIGKSLLILEGVEQRTASELQRSQPAHIVVSQVSSKLIDTDFLKSCLEVGNHGHYCAWNNGDGVTSMKAQTLPECLSQDPMLAGHLGSFDRGSLTVIDSVQDWTSVDSQISILKLSFKSQDSSSSVADSRLLRSLINHLTKLSASSQREVTAVILPPGSTSVTLSRRGDKSIRSSVGSQNIAQQSTQDSSLLSTLAPVCHSSNSSCAEATRNCSGHGSCYLKFGTGAEGTTGNCYACKCQQSIVKNSDGTTKTIQWGGSACQKKDISSPFFLVAGVSLLAILLVGSAISMLFSMGSQKLPSTISAGVSNPRSQM</sequence>
<feature type="domain" description="Vacuolar sorting protein Vps3844 C-terminal" evidence="4">
    <location>
        <begin position="293"/>
        <end position="399"/>
    </location>
</feature>
<feature type="transmembrane region" description="Helical" evidence="2">
    <location>
        <begin position="364"/>
        <end position="386"/>
    </location>
</feature>
<comment type="caution">
    <text evidence="5">The sequence shown here is derived from an EMBL/GenBank/DDBJ whole genome shotgun (WGS) entry which is preliminary data.</text>
</comment>
<evidence type="ECO:0000313" key="6">
    <source>
        <dbReference type="Proteomes" id="UP001153618"/>
    </source>
</evidence>
<evidence type="ECO:0000313" key="5">
    <source>
        <dbReference type="EMBL" id="CAG8193982.1"/>
    </source>
</evidence>
<evidence type="ECO:0000259" key="4">
    <source>
        <dbReference type="Pfam" id="PF12955"/>
    </source>
</evidence>
<feature type="region of interest" description="Disordered" evidence="1">
    <location>
        <begin position="258"/>
        <end position="278"/>
    </location>
</feature>
<dbReference type="InterPro" id="IPR053065">
    <property type="entry name" value="Archenteron_Induction-Rel"/>
</dbReference>